<evidence type="ECO:0000256" key="4">
    <source>
        <dbReference type="SAM" id="SignalP"/>
    </source>
</evidence>
<reference evidence="6 7" key="1">
    <citation type="submission" date="2016-10" db="EMBL/GenBank/DDBJ databases">
        <authorList>
            <person name="de Groot N.N."/>
        </authorList>
    </citation>
    <scope>NUCLEOTIDE SEQUENCE [LARGE SCALE GENOMIC DNA]</scope>
    <source>
        <strain evidence="6 7">DSM 19938</strain>
    </source>
</reference>
<dbReference type="SMART" id="SM00965">
    <property type="entry name" value="STN"/>
    <property type="match status" value="1"/>
</dbReference>
<dbReference type="EMBL" id="FNXY01000002">
    <property type="protein sequence ID" value="SEI53720.1"/>
    <property type="molecule type" value="Genomic_DNA"/>
</dbReference>
<evidence type="ECO:0000256" key="3">
    <source>
        <dbReference type="ARBA" id="ARBA00023237"/>
    </source>
</evidence>
<evidence type="ECO:0000313" key="6">
    <source>
        <dbReference type="EMBL" id="SEI53720.1"/>
    </source>
</evidence>
<dbReference type="Gene3D" id="2.60.40.1120">
    <property type="entry name" value="Carboxypeptidase-like, regulatory domain"/>
    <property type="match status" value="1"/>
</dbReference>
<dbReference type="AlphaFoldDB" id="A0A1H6RPJ8"/>
<keyword evidence="1" id="KW-0813">Transport</keyword>
<protein>
    <recommendedName>
        <fullName evidence="5">Secretin/TonB short N-terminal domain-containing protein</fullName>
    </recommendedName>
</protein>
<keyword evidence="2" id="KW-0472">Membrane</keyword>
<accession>A0A1H6RPJ8</accession>
<evidence type="ECO:0000259" key="5">
    <source>
        <dbReference type="SMART" id="SM00965"/>
    </source>
</evidence>
<evidence type="ECO:0000256" key="1">
    <source>
        <dbReference type="ARBA" id="ARBA00022448"/>
    </source>
</evidence>
<evidence type="ECO:0000256" key="2">
    <source>
        <dbReference type="ARBA" id="ARBA00023136"/>
    </source>
</evidence>
<feature type="chain" id="PRO_5011748708" description="Secretin/TonB short N-terminal domain-containing protein" evidence="4">
    <location>
        <begin position="24"/>
        <end position="597"/>
    </location>
</feature>
<organism evidence="6 7">
    <name type="scientific">Dyadobacter koreensis</name>
    <dbReference type="NCBI Taxonomy" id="408657"/>
    <lineage>
        <taxon>Bacteria</taxon>
        <taxon>Pseudomonadati</taxon>
        <taxon>Bacteroidota</taxon>
        <taxon>Cytophagia</taxon>
        <taxon>Cytophagales</taxon>
        <taxon>Spirosomataceae</taxon>
        <taxon>Dyadobacter</taxon>
    </lineage>
</organism>
<proteinExistence type="predicted"/>
<dbReference type="Pfam" id="PF07660">
    <property type="entry name" value="STN"/>
    <property type="match status" value="1"/>
</dbReference>
<dbReference type="Proteomes" id="UP000199532">
    <property type="component" value="Unassembled WGS sequence"/>
</dbReference>
<dbReference type="InterPro" id="IPR008969">
    <property type="entry name" value="CarboxyPept-like_regulatory"/>
</dbReference>
<name>A0A1H6RPJ8_9BACT</name>
<dbReference type="SUPFAM" id="SSF49464">
    <property type="entry name" value="Carboxypeptidase regulatory domain-like"/>
    <property type="match status" value="1"/>
</dbReference>
<keyword evidence="3" id="KW-0998">Cell outer membrane</keyword>
<keyword evidence="7" id="KW-1185">Reference proteome</keyword>
<keyword evidence="4" id="KW-0732">Signal</keyword>
<gene>
    <name evidence="6" type="ORF">SAMN04487995_1220</name>
</gene>
<evidence type="ECO:0000313" key="7">
    <source>
        <dbReference type="Proteomes" id="UP000199532"/>
    </source>
</evidence>
<dbReference type="GO" id="GO:0019867">
    <property type="term" value="C:outer membrane"/>
    <property type="evidence" value="ECO:0007669"/>
    <property type="project" value="InterPro"/>
</dbReference>
<feature type="signal peptide" evidence="4">
    <location>
        <begin position="1"/>
        <end position="23"/>
    </location>
</feature>
<dbReference type="RefSeq" id="WP_229209503.1">
    <property type="nucleotide sequence ID" value="NZ_FNXY01000002.1"/>
</dbReference>
<dbReference type="InterPro" id="IPR011662">
    <property type="entry name" value="Secretin/TonB_short_N"/>
</dbReference>
<sequence length="597" mass="66775">MKNFYSLTFLFLLSFLISTPSHAQELLERKISIRSSNQSIDEVLQQIGNLGGFNFSYSPDVIETKSRVSLNVTNKSVREILNELFKGKVVFKQKHRYIILQKSQKTEEEAPADFNLNGYIIDKNTGDKLANASIYEPVTLASTISNQFGYYKINLPTAPASIRLEIRKEQYVGKTIIISNRKNTYLPITLNPDTLKALSRRKLTIATRPDSPNNPKIEIPQFEYTTTTYVSPDTIIEKDTIQFKGKLRETYQRVKKDFSLAFASAKQAINTRNITDTLYRPVQTSILPFLSTNRELSGNVVNDYSFNVFAGYSLGTNVLEIGGFINADRGHVKGVQLAGIANVVGHNVSGFQYATALNIVMGNVKGFQYSTLLNFTAGNFNGVQLAGVGNVLLGNLNGWQISGAYNFAKTVKKGHQLSVFNYADSSATTPIGLLSYVRKNGYRRYEISTDEFNYFNTSFKTGVNAFYNIFTVGFNGMINNKPLGSIGYGFGTAGRIAKRWMWNIDLTANVVAMNKDFDSNTAAGLFRLNTSIERNLGNRLSIAFGPSINILTENKEGIANDHRYSISTIWLGGKPDQTQRNYTWIGFQLAIRLRDRL</sequence>
<feature type="domain" description="Secretin/TonB short N-terminal" evidence="5">
    <location>
        <begin position="53"/>
        <end position="103"/>
    </location>
</feature>
<dbReference type="STRING" id="408657.SAMN04487995_1220"/>